<comment type="subcellular location">
    <subcellularLocation>
        <location evidence="1 11">Golgi apparatus membrane</location>
        <topology evidence="1 11">Single-pass type II membrane protein</topology>
    </subcellularLocation>
</comment>
<keyword evidence="10" id="KW-0325">Glycoprotein</keyword>
<dbReference type="InterPro" id="IPR002659">
    <property type="entry name" value="Glyco_trans_31"/>
</dbReference>
<dbReference type="FunFam" id="3.90.550.50:FF:000001">
    <property type="entry name" value="Hexosyltransferase"/>
    <property type="match status" value="1"/>
</dbReference>
<dbReference type="EC" id="2.4.1.-" evidence="11"/>
<evidence type="ECO:0000256" key="2">
    <source>
        <dbReference type="ARBA" id="ARBA00008661"/>
    </source>
</evidence>
<organism evidence="13 14">
    <name type="scientific">Clytia hemisphaerica</name>
    <dbReference type="NCBI Taxonomy" id="252671"/>
    <lineage>
        <taxon>Eukaryota</taxon>
        <taxon>Metazoa</taxon>
        <taxon>Cnidaria</taxon>
        <taxon>Hydrozoa</taxon>
        <taxon>Hydroidolina</taxon>
        <taxon>Leptothecata</taxon>
        <taxon>Obeliida</taxon>
        <taxon>Clytiidae</taxon>
        <taxon>Clytia</taxon>
    </lineage>
</organism>
<name>A0A7M5V633_9CNID</name>
<evidence type="ECO:0000256" key="11">
    <source>
        <dbReference type="RuleBase" id="RU363063"/>
    </source>
</evidence>
<dbReference type="AlphaFoldDB" id="A0A7M5V633"/>
<evidence type="ECO:0000313" key="13">
    <source>
        <dbReference type="EnsemblMetazoa" id="CLYHEMP004253.2"/>
    </source>
</evidence>
<evidence type="ECO:0000256" key="9">
    <source>
        <dbReference type="ARBA" id="ARBA00023136"/>
    </source>
</evidence>
<keyword evidence="6 11" id="KW-0735">Signal-anchor</keyword>
<evidence type="ECO:0000256" key="7">
    <source>
        <dbReference type="ARBA" id="ARBA00022989"/>
    </source>
</evidence>
<keyword evidence="5 11" id="KW-0812">Transmembrane</keyword>
<sequence length="472" mass="55192">MRQQFVIGVISLIVFLYVVEVTFFSSPKIARQKVIKHDRFWYRKRLYAHMASINNKKMMERFTDLHLSSEQAILDAMEEELKELESFGIDVDDFEERPIPGALKRVKLPATHISMVGDDAEVHRQRDAHDKEESLNPEPITEATKRDNDLVTDESEGNFTRELSRRFRVRDPDPDDLQKLTKKGIDFERETDPLAESTYCEKEVFLTILVISQPKSVERRRFIRDTWARSYQEDFRKLKGKQPFPNGKTYSTSDVVRVVFVVGQSAQTDTKVMQSVKEESRMNKDIVFGSMMENYRNLTTKTKLGLKWAFYECKTSYVLKTDDDVFVNPVVLVEWLKEIPKTNLYTGWCNFNSPVVRDKRNKWYISYEDYKEEKYPGYCLGGGYLMSSDVLASVIKLSYGRFLFPMEDLYVGLMIRELDGVQPRDERKHFNLVYNGKTENSCDLNSIFLLHRVLGQNLVKHINQSRNALENC</sequence>
<dbReference type="Pfam" id="PF01762">
    <property type="entry name" value="Galactosyl_T"/>
    <property type="match status" value="1"/>
</dbReference>
<keyword evidence="14" id="KW-1185">Reference proteome</keyword>
<keyword evidence="4" id="KW-0808">Transferase</keyword>
<feature type="transmembrane region" description="Helical" evidence="11">
    <location>
        <begin position="6"/>
        <end position="26"/>
    </location>
</feature>
<dbReference type="PANTHER" id="PTHR11214">
    <property type="entry name" value="BETA-1,3-N-ACETYLGLUCOSAMINYLTRANSFERASE"/>
    <property type="match status" value="1"/>
</dbReference>
<keyword evidence="3 11" id="KW-0328">Glycosyltransferase</keyword>
<dbReference type="GO" id="GO:0000139">
    <property type="term" value="C:Golgi membrane"/>
    <property type="evidence" value="ECO:0007669"/>
    <property type="project" value="UniProtKB-SubCell"/>
</dbReference>
<feature type="compositionally biased region" description="Basic and acidic residues" evidence="12">
    <location>
        <begin position="124"/>
        <end position="134"/>
    </location>
</feature>
<feature type="region of interest" description="Disordered" evidence="12">
    <location>
        <begin position="124"/>
        <end position="144"/>
    </location>
</feature>
<keyword evidence="7 11" id="KW-1133">Transmembrane helix</keyword>
<protein>
    <recommendedName>
        <fullName evidence="11">Hexosyltransferase</fullName>
        <ecNumber evidence="11">2.4.1.-</ecNumber>
    </recommendedName>
</protein>
<evidence type="ECO:0000256" key="12">
    <source>
        <dbReference type="SAM" id="MobiDB-lite"/>
    </source>
</evidence>
<evidence type="ECO:0000256" key="10">
    <source>
        <dbReference type="ARBA" id="ARBA00023180"/>
    </source>
</evidence>
<keyword evidence="9 11" id="KW-0472">Membrane</keyword>
<dbReference type="Gene3D" id="3.90.550.50">
    <property type="match status" value="1"/>
</dbReference>
<dbReference type="GO" id="GO:0006493">
    <property type="term" value="P:protein O-linked glycosylation"/>
    <property type="evidence" value="ECO:0007669"/>
    <property type="project" value="TreeGrafter"/>
</dbReference>
<dbReference type="EnsemblMetazoa" id="CLYHEMT004253.2">
    <property type="protein sequence ID" value="CLYHEMP004253.2"/>
    <property type="gene ID" value="CLYHEMG004253"/>
</dbReference>
<dbReference type="GO" id="GO:0016758">
    <property type="term" value="F:hexosyltransferase activity"/>
    <property type="evidence" value="ECO:0007669"/>
    <property type="project" value="InterPro"/>
</dbReference>
<evidence type="ECO:0000256" key="5">
    <source>
        <dbReference type="ARBA" id="ARBA00022692"/>
    </source>
</evidence>
<reference evidence="13" key="1">
    <citation type="submission" date="2021-01" db="UniProtKB">
        <authorList>
            <consortium name="EnsemblMetazoa"/>
        </authorList>
    </citation>
    <scope>IDENTIFICATION</scope>
</reference>
<evidence type="ECO:0000256" key="3">
    <source>
        <dbReference type="ARBA" id="ARBA00022676"/>
    </source>
</evidence>
<dbReference type="PANTHER" id="PTHR11214:SF376">
    <property type="entry name" value="HEXOSYLTRANSFERASE"/>
    <property type="match status" value="1"/>
</dbReference>
<evidence type="ECO:0000256" key="1">
    <source>
        <dbReference type="ARBA" id="ARBA00004323"/>
    </source>
</evidence>
<keyword evidence="8 11" id="KW-0333">Golgi apparatus</keyword>
<dbReference type="Proteomes" id="UP000594262">
    <property type="component" value="Unplaced"/>
</dbReference>
<accession>A0A7M5V633</accession>
<dbReference type="InterPro" id="IPR029044">
    <property type="entry name" value="Nucleotide-diphossugar_trans"/>
</dbReference>
<evidence type="ECO:0000256" key="4">
    <source>
        <dbReference type="ARBA" id="ARBA00022679"/>
    </source>
</evidence>
<evidence type="ECO:0000256" key="6">
    <source>
        <dbReference type="ARBA" id="ARBA00022968"/>
    </source>
</evidence>
<evidence type="ECO:0000256" key="8">
    <source>
        <dbReference type="ARBA" id="ARBA00023034"/>
    </source>
</evidence>
<proteinExistence type="inferred from homology"/>
<evidence type="ECO:0000313" key="14">
    <source>
        <dbReference type="Proteomes" id="UP000594262"/>
    </source>
</evidence>
<dbReference type="OrthoDB" id="6021157at2759"/>
<dbReference type="SUPFAM" id="SSF53448">
    <property type="entry name" value="Nucleotide-diphospho-sugar transferases"/>
    <property type="match status" value="1"/>
</dbReference>
<comment type="similarity">
    <text evidence="2 11">Belongs to the glycosyltransferase 31 family.</text>
</comment>